<keyword evidence="8" id="KW-1133">Transmembrane helix</keyword>
<organism evidence="11 12">
    <name type="scientific">Roseivirga misakiensis</name>
    <dbReference type="NCBI Taxonomy" id="1563681"/>
    <lineage>
        <taxon>Bacteria</taxon>
        <taxon>Pseudomonadati</taxon>
        <taxon>Bacteroidota</taxon>
        <taxon>Cytophagia</taxon>
        <taxon>Cytophagales</taxon>
        <taxon>Roseivirgaceae</taxon>
        <taxon>Roseivirga</taxon>
    </lineage>
</organism>
<dbReference type="GO" id="GO:0015891">
    <property type="term" value="P:siderophore transport"/>
    <property type="evidence" value="ECO:0007669"/>
    <property type="project" value="InterPro"/>
</dbReference>
<evidence type="ECO:0000259" key="10">
    <source>
        <dbReference type="PROSITE" id="PS52015"/>
    </source>
</evidence>
<reference evidence="11 12" key="1">
    <citation type="submission" date="2016-08" db="EMBL/GenBank/DDBJ databases">
        <title>Draft genome of Fabibacter sp. strain SK-8.</title>
        <authorList>
            <person name="Wong S.-K."/>
            <person name="Hamasaki K."/>
            <person name="Yoshizawa S."/>
        </authorList>
    </citation>
    <scope>NUCLEOTIDE SEQUENCE [LARGE SCALE GENOMIC DNA]</scope>
    <source>
        <strain evidence="11 12">SK-8</strain>
    </source>
</reference>
<comment type="similarity">
    <text evidence="2">Belongs to the TonB family.</text>
</comment>
<keyword evidence="9" id="KW-0472">Membrane</keyword>
<evidence type="ECO:0000313" key="12">
    <source>
        <dbReference type="Proteomes" id="UP000095552"/>
    </source>
</evidence>
<protein>
    <recommendedName>
        <fullName evidence="10">TonB C-terminal domain-containing protein</fullName>
    </recommendedName>
</protein>
<dbReference type="GO" id="GO:0055085">
    <property type="term" value="P:transmembrane transport"/>
    <property type="evidence" value="ECO:0007669"/>
    <property type="project" value="InterPro"/>
</dbReference>
<dbReference type="PROSITE" id="PS51257">
    <property type="entry name" value="PROKAR_LIPOPROTEIN"/>
    <property type="match status" value="1"/>
</dbReference>
<dbReference type="Pfam" id="PF03544">
    <property type="entry name" value="TonB_C"/>
    <property type="match status" value="1"/>
</dbReference>
<evidence type="ECO:0000256" key="1">
    <source>
        <dbReference type="ARBA" id="ARBA00004383"/>
    </source>
</evidence>
<evidence type="ECO:0000256" key="8">
    <source>
        <dbReference type="ARBA" id="ARBA00022989"/>
    </source>
</evidence>
<dbReference type="STRING" id="1563681.BFP71_11700"/>
<keyword evidence="5" id="KW-0997">Cell inner membrane</keyword>
<proteinExistence type="inferred from homology"/>
<keyword evidence="12" id="KW-1185">Reference proteome</keyword>
<keyword evidence="7" id="KW-0653">Protein transport</keyword>
<comment type="caution">
    <text evidence="11">The sequence shown here is derived from an EMBL/GenBank/DDBJ whole genome shotgun (WGS) entry which is preliminary data.</text>
</comment>
<feature type="domain" description="TonB C-terminal" evidence="10">
    <location>
        <begin position="58"/>
        <end position="147"/>
    </location>
</feature>
<dbReference type="InterPro" id="IPR037682">
    <property type="entry name" value="TonB_C"/>
</dbReference>
<evidence type="ECO:0000256" key="4">
    <source>
        <dbReference type="ARBA" id="ARBA00022475"/>
    </source>
</evidence>
<evidence type="ECO:0000256" key="3">
    <source>
        <dbReference type="ARBA" id="ARBA00022448"/>
    </source>
</evidence>
<comment type="subcellular location">
    <subcellularLocation>
        <location evidence="1">Cell inner membrane</location>
        <topology evidence="1">Single-pass membrane protein</topology>
        <orientation evidence="1">Periplasmic side</orientation>
    </subcellularLocation>
</comment>
<dbReference type="GO" id="GO:0031992">
    <property type="term" value="F:energy transducer activity"/>
    <property type="evidence" value="ECO:0007669"/>
    <property type="project" value="InterPro"/>
</dbReference>
<dbReference type="GO" id="GO:0030288">
    <property type="term" value="C:outer membrane-bounded periplasmic space"/>
    <property type="evidence" value="ECO:0007669"/>
    <property type="project" value="InterPro"/>
</dbReference>
<dbReference type="PANTHER" id="PTHR33446">
    <property type="entry name" value="PROTEIN TONB-RELATED"/>
    <property type="match status" value="1"/>
</dbReference>
<dbReference type="InterPro" id="IPR006260">
    <property type="entry name" value="TonB/TolA_C"/>
</dbReference>
<dbReference type="PRINTS" id="PR01374">
    <property type="entry name" value="TONBPROTEIN"/>
</dbReference>
<sequence length="147" mass="16292">MKKLSLLLVIVLFASCGEEDLYIKPDGSDIQAAGIVSDDKSSSDQVFLMTEESPEFPGGMSNYNKFLRENLKYPEEAKNLGIEGNVYISFIVQETGELSDFEVVRSVGGGCDEEALRVLMDSPNWTPGKQGGKTVKTRMQIRTVFRL</sequence>
<gene>
    <name evidence="11" type="ORF">BFP71_11700</name>
</gene>
<dbReference type="GO" id="GO:0015031">
    <property type="term" value="P:protein transport"/>
    <property type="evidence" value="ECO:0007669"/>
    <property type="project" value="UniProtKB-KW"/>
</dbReference>
<keyword evidence="6" id="KW-0812">Transmembrane</keyword>
<dbReference type="PROSITE" id="PS52015">
    <property type="entry name" value="TONB_CTD"/>
    <property type="match status" value="1"/>
</dbReference>
<dbReference type="Proteomes" id="UP000095552">
    <property type="component" value="Unassembled WGS sequence"/>
</dbReference>
<dbReference type="SUPFAM" id="SSF74653">
    <property type="entry name" value="TolA/TonB C-terminal domain"/>
    <property type="match status" value="1"/>
</dbReference>
<evidence type="ECO:0000256" key="2">
    <source>
        <dbReference type="ARBA" id="ARBA00006555"/>
    </source>
</evidence>
<keyword evidence="4" id="KW-1003">Cell membrane</keyword>
<dbReference type="NCBIfam" id="TIGR01352">
    <property type="entry name" value="tonB_Cterm"/>
    <property type="match status" value="1"/>
</dbReference>
<name>A0A1E5SYD8_9BACT</name>
<evidence type="ECO:0000313" key="11">
    <source>
        <dbReference type="EMBL" id="OEK04144.1"/>
    </source>
</evidence>
<accession>A0A1E5SYD8</accession>
<evidence type="ECO:0000256" key="7">
    <source>
        <dbReference type="ARBA" id="ARBA00022927"/>
    </source>
</evidence>
<evidence type="ECO:0000256" key="6">
    <source>
        <dbReference type="ARBA" id="ARBA00022692"/>
    </source>
</evidence>
<keyword evidence="3" id="KW-0813">Transport</keyword>
<dbReference type="GO" id="GO:0098797">
    <property type="term" value="C:plasma membrane protein complex"/>
    <property type="evidence" value="ECO:0007669"/>
    <property type="project" value="TreeGrafter"/>
</dbReference>
<dbReference type="AlphaFoldDB" id="A0A1E5SYD8"/>
<dbReference type="Gene3D" id="3.30.1150.10">
    <property type="match status" value="1"/>
</dbReference>
<evidence type="ECO:0000256" key="9">
    <source>
        <dbReference type="ARBA" id="ARBA00023136"/>
    </source>
</evidence>
<dbReference type="InterPro" id="IPR003538">
    <property type="entry name" value="TonB"/>
</dbReference>
<dbReference type="InterPro" id="IPR051045">
    <property type="entry name" value="TonB-dependent_transducer"/>
</dbReference>
<dbReference type="RefSeq" id="WP_069835649.1">
    <property type="nucleotide sequence ID" value="NZ_MDGQ01000005.1"/>
</dbReference>
<dbReference type="OrthoDB" id="9812355at2"/>
<dbReference type="PANTHER" id="PTHR33446:SF2">
    <property type="entry name" value="PROTEIN TONB"/>
    <property type="match status" value="1"/>
</dbReference>
<evidence type="ECO:0000256" key="5">
    <source>
        <dbReference type="ARBA" id="ARBA00022519"/>
    </source>
</evidence>
<dbReference type="EMBL" id="MDGQ01000005">
    <property type="protein sequence ID" value="OEK04144.1"/>
    <property type="molecule type" value="Genomic_DNA"/>
</dbReference>